<evidence type="ECO:0000313" key="1">
    <source>
        <dbReference type="EMBL" id="OHA46983.1"/>
    </source>
</evidence>
<proteinExistence type="predicted"/>
<reference evidence="1 2" key="1">
    <citation type="journal article" date="2016" name="Nat. Commun.">
        <title>Thousands of microbial genomes shed light on interconnected biogeochemical processes in an aquifer system.</title>
        <authorList>
            <person name="Anantharaman K."/>
            <person name="Brown C.T."/>
            <person name="Hug L.A."/>
            <person name="Sharon I."/>
            <person name="Castelle C.J."/>
            <person name="Probst A.J."/>
            <person name="Thomas B.C."/>
            <person name="Singh A."/>
            <person name="Wilkins M.J."/>
            <person name="Karaoz U."/>
            <person name="Brodie E.L."/>
            <person name="Williams K.H."/>
            <person name="Hubbard S.S."/>
            <person name="Banfield J.F."/>
        </authorList>
    </citation>
    <scope>NUCLEOTIDE SEQUENCE [LARGE SCALE GENOMIC DNA]</scope>
</reference>
<accession>A0A1G2PFC7</accession>
<dbReference type="EMBL" id="MHSQ01000022">
    <property type="protein sequence ID" value="OHA46983.1"/>
    <property type="molecule type" value="Genomic_DNA"/>
</dbReference>
<protein>
    <submittedName>
        <fullName evidence="1">Uncharacterized protein</fullName>
    </submittedName>
</protein>
<gene>
    <name evidence="1" type="ORF">A2541_01010</name>
</gene>
<evidence type="ECO:0000313" key="2">
    <source>
        <dbReference type="Proteomes" id="UP000176965"/>
    </source>
</evidence>
<sequence length="76" mass="8733">MSFFKDLLLKKMLKNQLKGVPEEQQNKIIQAVEKNPKLFSDIAAEVQVKMKAGKDQQSATLEVMMSHQKELQDLMN</sequence>
<name>A0A1G2PFC7_9BACT</name>
<dbReference type="AlphaFoldDB" id="A0A1G2PFC7"/>
<comment type="caution">
    <text evidence="1">The sequence shown here is derived from an EMBL/GenBank/DDBJ whole genome shotgun (WGS) entry which is preliminary data.</text>
</comment>
<dbReference type="Proteomes" id="UP000176965">
    <property type="component" value="Unassembled WGS sequence"/>
</dbReference>
<organism evidence="1 2">
    <name type="scientific">Candidatus Taylorbacteria bacterium RIFOXYD2_FULL_36_9</name>
    <dbReference type="NCBI Taxonomy" id="1802338"/>
    <lineage>
        <taxon>Bacteria</taxon>
        <taxon>Candidatus Tayloriibacteriota</taxon>
    </lineage>
</organism>